<dbReference type="Gene3D" id="3.40.50.970">
    <property type="match status" value="2"/>
</dbReference>
<organism evidence="9 10">
    <name type="scientific">Actinopolyspora biskrensis</name>
    <dbReference type="NCBI Taxonomy" id="1470178"/>
    <lineage>
        <taxon>Bacteria</taxon>
        <taxon>Bacillati</taxon>
        <taxon>Actinomycetota</taxon>
        <taxon>Actinomycetes</taxon>
        <taxon>Actinopolysporales</taxon>
        <taxon>Actinopolysporaceae</taxon>
        <taxon>Actinopolyspora</taxon>
    </lineage>
</organism>
<dbReference type="GO" id="GO:0000287">
    <property type="term" value="F:magnesium ion binding"/>
    <property type="evidence" value="ECO:0007669"/>
    <property type="project" value="UniProtKB-ARBA"/>
</dbReference>
<dbReference type="InterPro" id="IPR029061">
    <property type="entry name" value="THDP-binding"/>
</dbReference>
<dbReference type="AlphaFoldDB" id="A0A852YRD0"/>
<dbReference type="Pfam" id="PF09363">
    <property type="entry name" value="XFP_C"/>
    <property type="match status" value="1"/>
</dbReference>
<evidence type="ECO:0000256" key="5">
    <source>
        <dbReference type="HAMAP-Rule" id="MF_01403"/>
    </source>
</evidence>
<evidence type="ECO:0000256" key="4">
    <source>
        <dbReference type="ARBA" id="ARBA00023239"/>
    </source>
</evidence>
<dbReference type="InterPro" id="IPR009014">
    <property type="entry name" value="Transketo_C/PFOR_II"/>
</dbReference>
<evidence type="ECO:0000313" key="10">
    <source>
        <dbReference type="Proteomes" id="UP000548304"/>
    </source>
</evidence>
<evidence type="ECO:0000256" key="3">
    <source>
        <dbReference type="ARBA" id="ARBA00023052"/>
    </source>
</evidence>
<keyword evidence="4 5" id="KW-0456">Lyase</keyword>
<dbReference type="InterPro" id="IPR019789">
    <property type="entry name" value="Xul5P/Fru6P_PKetolase_ThDP_BS"/>
</dbReference>
<feature type="domain" description="Xylulose 5-phosphate/Fructose 6-phosphate phosphoketolase C-terminal" evidence="7">
    <location>
        <begin position="586"/>
        <end position="785"/>
    </location>
</feature>
<feature type="region of interest" description="Disordered" evidence="6">
    <location>
        <begin position="781"/>
        <end position="811"/>
    </location>
</feature>
<dbReference type="HAMAP" id="MF_01403">
    <property type="entry name" value="Phosphoketolase"/>
    <property type="match status" value="1"/>
</dbReference>
<dbReference type="GO" id="GO:0016832">
    <property type="term" value="F:aldehyde-lyase activity"/>
    <property type="evidence" value="ECO:0007669"/>
    <property type="project" value="UniProtKB-UniRule"/>
</dbReference>
<dbReference type="InterPro" id="IPR018970">
    <property type="entry name" value="Xul5P/Fru6P_PKetolase_N"/>
</dbReference>
<dbReference type="PROSITE" id="PS60003">
    <property type="entry name" value="PHOSPHOKETOLASE_2"/>
    <property type="match status" value="1"/>
</dbReference>
<accession>A0A852YRD0</accession>
<keyword evidence="10" id="KW-1185">Reference proteome</keyword>
<dbReference type="PANTHER" id="PTHR31273">
    <property type="entry name" value="PHOSPHOKETOLASE-RELATED"/>
    <property type="match status" value="1"/>
</dbReference>
<dbReference type="InterPro" id="IPR005593">
    <property type="entry name" value="Xul5P/Fru6P_PKetolase"/>
</dbReference>
<dbReference type="Pfam" id="PF03894">
    <property type="entry name" value="XFP"/>
    <property type="match status" value="1"/>
</dbReference>
<keyword evidence="3 5" id="KW-0786">Thiamine pyrophosphate</keyword>
<evidence type="ECO:0000259" key="7">
    <source>
        <dbReference type="Pfam" id="PF09363"/>
    </source>
</evidence>
<dbReference type="Pfam" id="PF09364">
    <property type="entry name" value="XFP_N"/>
    <property type="match status" value="1"/>
</dbReference>
<dbReference type="PROSITE" id="PS60002">
    <property type="entry name" value="PHOSPHOKETOLASE_1"/>
    <property type="match status" value="1"/>
</dbReference>
<comment type="cofactor">
    <cofactor evidence="1 5">
        <name>thiamine diphosphate</name>
        <dbReference type="ChEBI" id="CHEBI:58937"/>
    </cofactor>
</comment>
<dbReference type="InterPro" id="IPR023962">
    <property type="entry name" value="Phosphoketolase"/>
</dbReference>
<dbReference type="GO" id="GO:0005975">
    <property type="term" value="P:carbohydrate metabolic process"/>
    <property type="evidence" value="ECO:0007669"/>
    <property type="project" value="InterPro"/>
</dbReference>
<comment type="caution">
    <text evidence="9">The sequence shown here is derived from an EMBL/GenBank/DDBJ whole genome shotgun (WGS) entry which is preliminary data.</text>
</comment>
<sequence length="811" mass="89023">MRTVPAASLADGEYERVDAFWRAANYLAVGQLYLTANPLLREPLRAEHIKPRLLGHWGTVPGLTLVYAHLNRLIRHGDLDVLYVTGPGHGGPAVQAATWLEGSYSEMYPAVGRDEDGMAELFRNFSFPRGMPSHSGPEVPGSINEGGELGYSLAHAYGAVFDAPERIAVCVVGDGEAETGPLATAWHGNKFLDPVHDGAVLPVLHLNGYKIANPTLLDRIGDEELSALLSGYGHVPYLVEGDDPERVHRELAGALDRAVDDIREIRRSAREHGTRTRPRWPMVVLRTPKGWTGPGELGGEPVEGTWRAHQIPLESPAEDPERLGLLERWMREYAPEELFDERGRPRSVVTDAIPEGRRRMGANPAANGGVAVALRLPDVRGYAVDVPRRGGGVGSPMAALGEYLRDVFSANARRRGFRIFCPDELDSNKLGAVHAATSRAWQADTESVDVGLAPGGRVMEVLSEHTLQGWLEGYLLTGRHGLLVSYEAFVHIVDSMFNQFAKWLKVSGELSWRGPVPSLTYLLSSHVWQQDHNGFSHQDPGFLDHVTHKKPELVRVYLPPDANTLLCVVDTCLRGENGINVVVSGKQPQPNWLAMDEARRHVVRGIGTWEWAGTAEGEPDVVLACAGDVPTRETLAAVDLLRHRLPRLGVRVVNVIDLLRLQGGHENPHGIPDTEFESLFTADKPVVFVYHGYPWLIHRLTHGRPNRNLHVRGYREEGATTTPFDMAVRNGIDRYALVVDVIDHVAGLGAGAADVRQAMIDKRTEHDLHTREHGRDLPEVAEWTWQGPGSEERSGEGAGSAEAGDEHGIGG</sequence>
<reference evidence="9 10" key="1">
    <citation type="submission" date="2020-07" db="EMBL/GenBank/DDBJ databases">
        <title>Genomic Encyclopedia of Type Strains, Phase III (KMG-III): the genomes of soil and plant-associated and newly described type strains.</title>
        <authorList>
            <person name="Whitman W."/>
        </authorList>
    </citation>
    <scope>NUCLEOTIDE SEQUENCE [LARGE SCALE GENOMIC DNA]</scope>
    <source>
        <strain evidence="9 10">CECT 8576</strain>
    </source>
</reference>
<dbReference type="Proteomes" id="UP000548304">
    <property type="component" value="Unassembled WGS sequence"/>
</dbReference>
<proteinExistence type="inferred from homology"/>
<dbReference type="EC" id="4.1.2.-" evidence="5"/>
<dbReference type="InterPro" id="IPR018969">
    <property type="entry name" value="Xul5P/Fru6P_PKetolase_C"/>
</dbReference>
<protein>
    <recommendedName>
        <fullName evidence="5">Probable phosphoketolase</fullName>
        <ecNumber evidence="5">4.1.2.-</ecNumber>
    </recommendedName>
</protein>
<name>A0A852YRD0_9ACTN</name>
<feature type="domain" description="Xylulose 5-phosphate/Fructose 6-phosphate phosphoketolase N-terminal" evidence="8">
    <location>
        <begin position="11"/>
        <end position="370"/>
    </location>
</feature>
<dbReference type="EMBL" id="JACBYW010000001">
    <property type="protein sequence ID" value="NYH77794.1"/>
    <property type="molecule type" value="Genomic_DNA"/>
</dbReference>
<dbReference type="PIRSF" id="PIRSF017245">
    <property type="entry name" value="Phosphoketolase"/>
    <property type="match status" value="1"/>
</dbReference>
<evidence type="ECO:0000259" key="8">
    <source>
        <dbReference type="Pfam" id="PF09364"/>
    </source>
</evidence>
<dbReference type="Gene3D" id="3.40.50.920">
    <property type="match status" value="1"/>
</dbReference>
<evidence type="ECO:0000256" key="1">
    <source>
        <dbReference type="ARBA" id="ARBA00001964"/>
    </source>
</evidence>
<dbReference type="PANTHER" id="PTHR31273:SF0">
    <property type="entry name" value="PHOSPHOKETOLASE-RELATED"/>
    <property type="match status" value="1"/>
</dbReference>
<comment type="similarity">
    <text evidence="2 5">Belongs to the XFP family.</text>
</comment>
<dbReference type="NCBIfam" id="NF003616">
    <property type="entry name" value="PRK05261.1-1"/>
    <property type="match status" value="1"/>
</dbReference>
<dbReference type="RefSeq" id="WP_179534258.1">
    <property type="nucleotide sequence ID" value="NZ_JACBYW010000001.1"/>
</dbReference>
<dbReference type="NCBIfam" id="NF003617">
    <property type="entry name" value="PRK05261.1-2"/>
    <property type="match status" value="1"/>
</dbReference>
<evidence type="ECO:0000256" key="6">
    <source>
        <dbReference type="SAM" id="MobiDB-lite"/>
    </source>
</evidence>
<dbReference type="SUPFAM" id="SSF52518">
    <property type="entry name" value="Thiamin diphosphate-binding fold (THDP-binding)"/>
    <property type="match status" value="2"/>
</dbReference>
<evidence type="ECO:0000256" key="2">
    <source>
        <dbReference type="ARBA" id="ARBA00005623"/>
    </source>
</evidence>
<dbReference type="NCBIfam" id="NF003619">
    <property type="entry name" value="PRK05261.1-4"/>
    <property type="match status" value="1"/>
</dbReference>
<gene>
    <name evidence="9" type="ORF">FHR84_001108</name>
</gene>
<evidence type="ECO:0000313" key="9">
    <source>
        <dbReference type="EMBL" id="NYH77794.1"/>
    </source>
</evidence>
<dbReference type="InterPro" id="IPR019790">
    <property type="entry name" value="Xul5P/Fru6P_PKetolase_CS"/>
</dbReference>